<dbReference type="CDD" id="cd00164">
    <property type="entry name" value="S1_like"/>
    <property type="match status" value="1"/>
</dbReference>
<feature type="compositionally biased region" description="Acidic residues" evidence="1">
    <location>
        <begin position="36"/>
        <end position="55"/>
    </location>
</feature>
<keyword evidence="3" id="KW-0648">Protein biosynthesis</keyword>
<dbReference type="InterPro" id="IPR035018">
    <property type="entry name" value="Spt6_SH2_C"/>
</dbReference>
<dbReference type="PROSITE" id="PS50126">
    <property type="entry name" value="S1"/>
    <property type="match status" value="1"/>
</dbReference>
<dbReference type="Gene3D" id="1.10.10.2740">
    <property type="entry name" value="Spt6, Death-like domain"/>
    <property type="match status" value="1"/>
</dbReference>
<dbReference type="CDD" id="cd09918">
    <property type="entry name" value="SH2_Nterm_SPT6_like"/>
    <property type="match status" value="1"/>
</dbReference>
<dbReference type="InterPro" id="IPR042066">
    <property type="entry name" value="Spt6_death-like"/>
</dbReference>
<sequence>MSSAGSPSRARQAEEDSQDSGEDIAGGNKRGLIAGSEEDAEEDDSSEEDEDDDPEEARRIAQGFIVDEEEDEEQEDDDEQERRRKRKRRKQKRRRQLEEENEELDEDDLDLLAENTGVKRRKEERKLKRFRRGSATPAPEPRPDSRPEDLSHMFDDDDEDGPAAAVAATAKRRADTYEEEEEEEEDDGLPSAANALRRTTDARSRRERDLAAQAAPSGFEDDMEDFIDDDEDSDMDASISDGEREARRAEKRRLRKEEREARKASKSGLDLDPTRAGIDQDQWEELNDVFGNGEDYAWAFKKGDREGEEGALEEEEEDEMYEDELADEQRKKKLEFKDIFEPAAIKERMLTDDDDRIRRADFPERWQLALPGEDGLQLLERQLTSSELDDAARWVNARISQRCYRLFLSPEGEFNQFLGVWQQCVRTTVAHVLNKRRDAMYLYVHHADEHELRTQHNFGAGNRQGATIITLLNRRDLQSLVSACLRFKSLLARKDSLRKLFERLLQDDVNATQENQSLAVAPIVPKGAPSQEQRNEFAQLLARAESTEEVADVADWLNMQFGQKLRDAQAIETGLSLNGGSATTFKKPAIVSRYERVKATMALDFARKVAMPAAHLYKNYEAAHGRPYTWQDPTEDPATLAGQYFDAAANMLSAERVLDEAKLLLANEIGRDPSMRQVVRSLFRDFAFVSVAPTERGESVIHEEHPFYNFKYLISKPVPEFREHQAPMEGQLAPAVPNPVQFLLMLEAEEKLLVNIDVRLSPHQVQGFEDRLTANFAGEHSTATSYAWTDFRREVIKAALEDFLLPVGKTWVKEWLREECQDWLGRACEVQLSRRIDCKPYQSKSMHARLRDEKDAPSQWDAEQDDEDDTLVGDKHSSTVPSVLAISAGQGDPRRDTTKAVFLNARGKLIEGSTFDGLAPPRGHANDAGVSLQRIDERDLTSLPSKDRETYQSRMAFIDLLKRRRPDVVVVNGFSARTVALRSLAQLMATKAEEELVSESRLPPLGTPQGTAEREKLCIDVISVDDDVARLYQHSARAADEHPSLDVLTRYCVALARYAQSPLNEFAALEEGDLLSVRYDANQQLLPKAKLAMHLERAISASVCHMCIDINRASTDAYYAAMLKFVSGLGPRKATALIQTIKAELEGVVINRLSLLIGAQDSLMRESEVEILTLEVWHNACPFLVVRGVKSQRYQGSPDVLDGTRIHPENYRYARFIAFDALQKNEEDLDPNEHPSQFCSELLRDQRREAKVSTIDLSDYEAKLLQEQQDKGETPSRKLTLLNMVARELVYPCVDARAAFVRPTSDALLSSLTGETSQTLSGIVAVTVVSVQPEHVIVRLASGIEGTINGEYLRPYPSEYYQMEQIRPPSLRDIVKPMQTINAQIIDVDKDTFRVELTARPDHLENAAAHPSGRAVLPDQRYFDHEAAAMAKAKAEDEVRRKMNLRNVRSINHPYYKNFNSTQAEQYLADSKFDIGEAIVRRSSKGSDHLAVTWKVAPGVFQHVDVLELDKENEYELGRTLRVGNMGSYSDIDELLVGHIAPMAAMVRQLLHHEKYQGEEAQLDQVLISFTQANPNRSTYGFALDRKRPGAFILGFKANRDAKIQKWPVKVLPGRFKLLETDHLPNVTALCNSFKSQYTSMVGMQRGGRTPGGGLGGATPRALGMGTTPYGAGLGSATPAPMGFAAMPPGAPPAPPPGFPNAQPPGPPPSRPPSNVHPDRWAMQQGGAY</sequence>
<feature type="compositionally biased region" description="Acidic residues" evidence="1">
    <location>
        <begin position="177"/>
        <end position="188"/>
    </location>
</feature>
<proteinExistence type="predicted"/>
<dbReference type="Proteomes" id="UP000054845">
    <property type="component" value="Unassembled WGS sequence"/>
</dbReference>
<dbReference type="GO" id="GO:0140673">
    <property type="term" value="P:transcription elongation-coupled chromatin remodeling"/>
    <property type="evidence" value="ECO:0007669"/>
    <property type="project" value="InterPro"/>
</dbReference>
<dbReference type="InterPro" id="IPR028083">
    <property type="entry name" value="Spt6_acidic_N_dom"/>
</dbReference>
<dbReference type="STRING" id="401625.A0A0P1B9G9"/>
<organism evidence="3 4">
    <name type="scientific">Ceraceosorus bombacis</name>
    <dbReference type="NCBI Taxonomy" id="401625"/>
    <lineage>
        <taxon>Eukaryota</taxon>
        <taxon>Fungi</taxon>
        <taxon>Dikarya</taxon>
        <taxon>Basidiomycota</taxon>
        <taxon>Ustilaginomycotina</taxon>
        <taxon>Exobasidiomycetes</taxon>
        <taxon>Ceraceosorales</taxon>
        <taxon>Ceraceosoraceae</taxon>
        <taxon>Ceraceosorus</taxon>
    </lineage>
</organism>
<dbReference type="GO" id="GO:0008023">
    <property type="term" value="C:transcription elongation factor complex"/>
    <property type="evidence" value="ECO:0007669"/>
    <property type="project" value="TreeGrafter"/>
</dbReference>
<dbReference type="Pfam" id="PF22706">
    <property type="entry name" value="Tex_central_region"/>
    <property type="match status" value="1"/>
</dbReference>
<dbReference type="Gene3D" id="3.30.420.140">
    <property type="entry name" value="YqgF/RNase H-like domain"/>
    <property type="match status" value="1"/>
</dbReference>
<feature type="region of interest" description="Disordered" evidence="1">
    <location>
        <begin position="1681"/>
        <end position="1729"/>
    </location>
</feature>
<feature type="compositionally biased region" description="Pro residues" evidence="1">
    <location>
        <begin position="1689"/>
        <end position="1712"/>
    </location>
</feature>
<dbReference type="InterPro" id="IPR012340">
    <property type="entry name" value="NA-bd_OB-fold"/>
</dbReference>
<dbReference type="Pfam" id="PF14639">
    <property type="entry name" value="YqgF"/>
    <property type="match status" value="1"/>
</dbReference>
<dbReference type="GO" id="GO:0034728">
    <property type="term" value="P:nucleosome organization"/>
    <property type="evidence" value="ECO:0007669"/>
    <property type="project" value="TreeGrafter"/>
</dbReference>
<dbReference type="Pfam" id="PF14633">
    <property type="entry name" value="SH2_2"/>
    <property type="match status" value="1"/>
</dbReference>
<protein>
    <submittedName>
        <fullName evidence="3">Transcription elongation factor SPT6</fullName>
    </submittedName>
</protein>
<dbReference type="Gene3D" id="2.40.50.140">
    <property type="entry name" value="Nucleic acid-binding proteins"/>
    <property type="match status" value="1"/>
</dbReference>
<feature type="compositionally biased region" description="Basic residues" evidence="1">
    <location>
        <begin position="118"/>
        <end position="132"/>
    </location>
</feature>
<dbReference type="EMBL" id="CCYA01000173">
    <property type="protein sequence ID" value="CEH12620.1"/>
    <property type="molecule type" value="Genomic_DNA"/>
</dbReference>
<dbReference type="OrthoDB" id="995477at2759"/>
<reference evidence="3 4" key="1">
    <citation type="submission" date="2014-09" db="EMBL/GenBank/DDBJ databases">
        <authorList>
            <person name="Magalhaes I.L.F."/>
            <person name="Oliveira U."/>
            <person name="Santos F.R."/>
            <person name="Vidigal T.H.D.A."/>
            <person name="Brescovit A.D."/>
            <person name="Santos A.J."/>
        </authorList>
    </citation>
    <scope>NUCLEOTIDE SEQUENCE [LARGE SCALE GENOMIC DNA]</scope>
</reference>
<feature type="domain" description="S1 motif" evidence="2">
    <location>
        <begin position="1317"/>
        <end position="1400"/>
    </location>
</feature>
<feature type="region of interest" description="Disordered" evidence="1">
    <location>
        <begin position="846"/>
        <end position="876"/>
    </location>
</feature>
<evidence type="ECO:0000313" key="4">
    <source>
        <dbReference type="Proteomes" id="UP000054845"/>
    </source>
</evidence>
<dbReference type="SUPFAM" id="SSF50249">
    <property type="entry name" value="Nucleic acid-binding proteins"/>
    <property type="match status" value="1"/>
</dbReference>
<dbReference type="Pfam" id="PF14641">
    <property type="entry name" value="HTH_44"/>
    <property type="match status" value="1"/>
</dbReference>
<dbReference type="Pfam" id="PF21710">
    <property type="entry name" value="Spt6_S1"/>
    <property type="match status" value="1"/>
</dbReference>
<dbReference type="InterPro" id="IPR023319">
    <property type="entry name" value="Tex-like_HTH_dom_sf"/>
</dbReference>
<dbReference type="Gene3D" id="1.10.150.850">
    <property type="entry name" value="Spt6, helix-hairpin-helix domain"/>
    <property type="match status" value="1"/>
</dbReference>
<dbReference type="SUPFAM" id="SSF53098">
    <property type="entry name" value="Ribonuclease H-like"/>
    <property type="match status" value="1"/>
</dbReference>
<dbReference type="InterPro" id="IPR032706">
    <property type="entry name" value="Spt6_HHH"/>
</dbReference>
<feature type="region of interest" description="Disordered" evidence="1">
    <location>
        <begin position="1"/>
        <end position="277"/>
    </location>
</feature>
<dbReference type="InterPro" id="IPR012337">
    <property type="entry name" value="RNaseH-like_sf"/>
</dbReference>
<dbReference type="Pfam" id="PF14635">
    <property type="entry name" value="HHH_7"/>
    <property type="match status" value="1"/>
</dbReference>
<dbReference type="FunFam" id="3.30.505.10:FF:000056">
    <property type="entry name" value="Transcription elongation factor Spt6"/>
    <property type="match status" value="1"/>
</dbReference>
<dbReference type="SUPFAM" id="SSF158832">
    <property type="entry name" value="Tex N-terminal region-like"/>
    <property type="match status" value="1"/>
</dbReference>
<evidence type="ECO:0000256" key="1">
    <source>
        <dbReference type="SAM" id="MobiDB-lite"/>
    </source>
</evidence>
<evidence type="ECO:0000259" key="2">
    <source>
        <dbReference type="PROSITE" id="PS50126"/>
    </source>
</evidence>
<keyword evidence="4" id="KW-1185">Reference proteome</keyword>
<dbReference type="Gene3D" id="1.10.10.650">
    <property type="entry name" value="RuvA domain 2-like"/>
    <property type="match status" value="1"/>
</dbReference>
<dbReference type="GO" id="GO:0003677">
    <property type="term" value="F:DNA binding"/>
    <property type="evidence" value="ECO:0007669"/>
    <property type="project" value="InterPro"/>
</dbReference>
<dbReference type="PANTHER" id="PTHR10145">
    <property type="entry name" value="TRANSCRIPTION ELONGATION FACTOR SPT6"/>
    <property type="match status" value="1"/>
</dbReference>
<dbReference type="InterPro" id="IPR003029">
    <property type="entry name" value="S1_domain"/>
</dbReference>
<dbReference type="InterPro" id="IPR017072">
    <property type="entry name" value="TF_Spt6"/>
</dbReference>
<dbReference type="GO" id="GO:0042393">
    <property type="term" value="F:histone binding"/>
    <property type="evidence" value="ECO:0007669"/>
    <property type="project" value="TreeGrafter"/>
</dbReference>
<dbReference type="InterPro" id="IPR037027">
    <property type="entry name" value="YqgF/RNaseH-like_dom_sf"/>
</dbReference>
<dbReference type="InterPro" id="IPR055179">
    <property type="entry name" value="Tex-like_central_region"/>
</dbReference>
<dbReference type="Gene3D" id="1.10.3500.10">
    <property type="entry name" value="Tex N-terminal region-like"/>
    <property type="match status" value="1"/>
</dbReference>
<dbReference type="Gene3D" id="3.30.505.10">
    <property type="entry name" value="SH2 domain"/>
    <property type="match status" value="2"/>
</dbReference>
<dbReference type="InterPro" id="IPR035019">
    <property type="entry name" value="Spt6_SH2_N"/>
</dbReference>
<dbReference type="CDD" id="cd09928">
    <property type="entry name" value="SH2_Cterm_SPT6_like"/>
    <property type="match status" value="1"/>
</dbReference>
<dbReference type="InterPro" id="IPR035420">
    <property type="entry name" value="Spt6_SH2"/>
</dbReference>
<feature type="compositionally biased region" description="Acidic residues" evidence="1">
    <location>
        <begin position="99"/>
        <end position="111"/>
    </location>
</feature>
<keyword evidence="3" id="KW-0251">Elongation factor</keyword>
<feature type="compositionally biased region" description="Acidic residues" evidence="1">
    <location>
        <begin position="66"/>
        <end position="79"/>
    </location>
</feature>
<feature type="compositionally biased region" description="Acidic residues" evidence="1">
    <location>
        <begin position="219"/>
        <end position="235"/>
    </location>
</feature>
<dbReference type="SMART" id="SM00316">
    <property type="entry name" value="S1"/>
    <property type="match status" value="1"/>
</dbReference>
<dbReference type="InterPro" id="IPR036860">
    <property type="entry name" value="SH2_dom_sf"/>
</dbReference>
<feature type="compositionally biased region" description="Acidic residues" evidence="1">
    <location>
        <begin position="862"/>
        <end position="871"/>
    </location>
</feature>
<dbReference type="GO" id="GO:0031491">
    <property type="term" value="F:nucleosome binding"/>
    <property type="evidence" value="ECO:0007669"/>
    <property type="project" value="TreeGrafter"/>
</dbReference>
<name>A0A0P1B9G9_9BASI</name>
<evidence type="ECO:0000313" key="3">
    <source>
        <dbReference type="EMBL" id="CEH12620.1"/>
    </source>
</evidence>
<feature type="compositionally biased region" description="Basic and acidic residues" evidence="1">
    <location>
        <begin position="198"/>
        <end position="210"/>
    </location>
</feature>
<dbReference type="InterPro" id="IPR049540">
    <property type="entry name" value="Spt6-like_S1"/>
</dbReference>
<accession>A0A0P1B9G9</accession>
<dbReference type="PANTHER" id="PTHR10145:SF6">
    <property type="entry name" value="TRANSCRIPTION ELONGATION FACTOR SPT6"/>
    <property type="match status" value="1"/>
</dbReference>
<feature type="compositionally biased region" description="Basic and acidic residues" evidence="1">
    <location>
        <begin position="141"/>
        <end position="154"/>
    </location>
</feature>
<dbReference type="Pfam" id="PF14632">
    <property type="entry name" value="SPT6_acidic"/>
    <property type="match status" value="1"/>
</dbReference>
<dbReference type="InterPro" id="IPR023323">
    <property type="entry name" value="Tex-like_dom_sf"/>
</dbReference>
<dbReference type="InterPro" id="IPR028088">
    <property type="entry name" value="Spt6_HTH_DNA-bd_dom"/>
</dbReference>
<feature type="compositionally biased region" description="Basic residues" evidence="1">
    <location>
        <begin position="83"/>
        <end position="95"/>
    </location>
</feature>
<dbReference type="InterPro" id="IPR028231">
    <property type="entry name" value="Spt6_YqgF"/>
</dbReference>
<dbReference type="GO" id="GO:0003746">
    <property type="term" value="F:translation elongation factor activity"/>
    <property type="evidence" value="ECO:0007669"/>
    <property type="project" value="UniProtKB-KW"/>
</dbReference>